<name>A0ABU4EBU7_9GAMM</name>
<evidence type="ECO:0008006" key="3">
    <source>
        <dbReference type="Google" id="ProtNLM"/>
    </source>
</evidence>
<dbReference type="EMBL" id="JAWLLM010000001">
    <property type="protein sequence ID" value="MDV7040995.1"/>
    <property type="molecule type" value="Genomic_DNA"/>
</dbReference>
<keyword evidence="2" id="KW-1185">Reference proteome</keyword>
<organism evidence="1 2">
    <name type="scientific">Dickeya solani</name>
    <dbReference type="NCBI Taxonomy" id="1089444"/>
    <lineage>
        <taxon>Bacteria</taxon>
        <taxon>Pseudomonadati</taxon>
        <taxon>Pseudomonadota</taxon>
        <taxon>Gammaproteobacteria</taxon>
        <taxon>Enterobacterales</taxon>
        <taxon>Pectobacteriaceae</taxon>
        <taxon>Dickeya</taxon>
    </lineage>
</organism>
<gene>
    <name evidence="1" type="ORF">RUJ08_02530</name>
</gene>
<comment type="caution">
    <text evidence="1">The sequence shown here is derived from an EMBL/GenBank/DDBJ whole genome shotgun (WGS) entry which is preliminary data.</text>
</comment>
<evidence type="ECO:0000313" key="2">
    <source>
        <dbReference type="Proteomes" id="UP001187868"/>
    </source>
</evidence>
<proteinExistence type="predicted"/>
<protein>
    <recommendedName>
        <fullName evidence="3">AMP-binding enzyme C-terminal domain-containing protein</fullName>
    </recommendedName>
</protein>
<reference evidence="1 2" key="1">
    <citation type="submission" date="2023-10" db="EMBL/GenBank/DDBJ databases">
        <title>Clonality and diversity in the soft rot Dickeya solani phytopathogen.</title>
        <authorList>
            <person name="Pedron J."/>
            <person name="Van Gijisegem F."/>
            <person name="Portier P."/>
            <person name="Taghouti G."/>
        </authorList>
    </citation>
    <scope>NUCLEOTIDE SEQUENCE [LARGE SCALE GENOMIC DNA]</scope>
    <source>
        <strain evidence="1 2">FVG2-MFV017-A9</strain>
    </source>
</reference>
<accession>A0ABU4EBU7</accession>
<dbReference type="RefSeq" id="WP_155518155.1">
    <property type="nucleotide sequence ID" value="NZ_CP104920.1"/>
</dbReference>
<sequence>MFDHSTAEQHVDDEVAALLLFVPIKYPKSGRLNEKKLKEWVEKRRTAS</sequence>
<evidence type="ECO:0000313" key="1">
    <source>
        <dbReference type="EMBL" id="MDV7040995.1"/>
    </source>
</evidence>
<dbReference type="Proteomes" id="UP001187868">
    <property type="component" value="Unassembled WGS sequence"/>
</dbReference>